<keyword evidence="1" id="KW-1134">Transmembrane beta strand</keyword>
<evidence type="ECO:0000256" key="1">
    <source>
        <dbReference type="PROSITE-ProRule" id="PRU01360"/>
    </source>
</evidence>
<dbReference type="InterPro" id="IPR037066">
    <property type="entry name" value="Plug_dom_sf"/>
</dbReference>
<reference evidence="3 4" key="1">
    <citation type="submission" date="2019-06" db="EMBL/GenBank/DDBJ databases">
        <title>Whole genome shotgun sequence of Flavobacterium flevense NBRC 14960.</title>
        <authorList>
            <person name="Hosoyama A."/>
            <person name="Uohara A."/>
            <person name="Ohji S."/>
            <person name="Ichikawa N."/>
        </authorList>
    </citation>
    <scope>NUCLEOTIDE SEQUENCE [LARGE SCALE GENOMIC DNA]</scope>
    <source>
        <strain evidence="3 4">NBRC 14960</strain>
    </source>
</reference>
<gene>
    <name evidence="3" type="ORF">FFL01_23170</name>
</gene>
<accession>A0A4Y4AX37</accession>
<dbReference type="STRING" id="983.SAMN05443543_11530"/>
<dbReference type="OrthoDB" id="9768177at2"/>
<dbReference type="Pfam" id="PF07715">
    <property type="entry name" value="Plug"/>
    <property type="match status" value="1"/>
</dbReference>
<dbReference type="PROSITE" id="PS52016">
    <property type="entry name" value="TONB_DEPENDENT_REC_3"/>
    <property type="match status" value="1"/>
</dbReference>
<dbReference type="Pfam" id="PF13715">
    <property type="entry name" value="CarbopepD_reg_2"/>
    <property type="match status" value="1"/>
</dbReference>
<dbReference type="EMBL" id="BJNP01000025">
    <property type="protein sequence ID" value="GEC72778.1"/>
    <property type="molecule type" value="Genomic_DNA"/>
</dbReference>
<dbReference type="Gene3D" id="2.60.40.1120">
    <property type="entry name" value="Carboxypeptidase-like, regulatory domain"/>
    <property type="match status" value="1"/>
</dbReference>
<feature type="domain" description="TonB-dependent receptor plug" evidence="2">
    <location>
        <begin position="140"/>
        <end position="247"/>
    </location>
</feature>
<dbReference type="GO" id="GO:0009279">
    <property type="term" value="C:cell outer membrane"/>
    <property type="evidence" value="ECO:0007669"/>
    <property type="project" value="UniProtKB-SubCell"/>
</dbReference>
<dbReference type="AlphaFoldDB" id="A0A4Y4AX37"/>
<keyword evidence="1" id="KW-0998">Cell outer membrane</keyword>
<evidence type="ECO:0000313" key="3">
    <source>
        <dbReference type="EMBL" id="GEC72778.1"/>
    </source>
</evidence>
<keyword evidence="1" id="KW-0813">Transport</keyword>
<dbReference type="NCBIfam" id="TIGR04057">
    <property type="entry name" value="SusC_RagA_signa"/>
    <property type="match status" value="1"/>
</dbReference>
<evidence type="ECO:0000259" key="2">
    <source>
        <dbReference type="Pfam" id="PF07715"/>
    </source>
</evidence>
<dbReference type="InterPro" id="IPR039426">
    <property type="entry name" value="TonB-dep_rcpt-like"/>
</dbReference>
<dbReference type="SUPFAM" id="SSF56935">
    <property type="entry name" value="Porins"/>
    <property type="match status" value="1"/>
</dbReference>
<dbReference type="FunFam" id="2.170.130.10:FF:000003">
    <property type="entry name" value="SusC/RagA family TonB-linked outer membrane protein"/>
    <property type="match status" value="1"/>
</dbReference>
<comment type="caution">
    <text evidence="3">The sequence shown here is derived from an EMBL/GenBank/DDBJ whole genome shotgun (WGS) entry which is preliminary data.</text>
</comment>
<keyword evidence="4" id="KW-1185">Reference proteome</keyword>
<dbReference type="NCBIfam" id="TIGR04056">
    <property type="entry name" value="OMP_RagA_SusC"/>
    <property type="match status" value="1"/>
</dbReference>
<dbReference type="InterPro" id="IPR023997">
    <property type="entry name" value="TonB-dep_OMP_SusC/RagA_CS"/>
</dbReference>
<protein>
    <submittedName>
        <fullName evidence="3">SusC/RagA family TonB-linked outer membrane protein</fullName>
    </submittedName>
</protein>
<dbReference type="SUPFAM" id="SSF49464">
    <property type="entry name" value="Carboxypeptidase regulatory domain-like"/>
    <property type="match status" value="1"/>
</dbReference>
<dbReference type="InterPro" id="IPR023996">
    <property type="entry name" value="TonB-dep_OMP_SusC/RagA"/>
</dbReference>
<dbReference type="InterPro" id="IPR008969">
    <property type="entry name" value="CarboxyPept-like_regulatory"/>
</dbReference>
<organism evidence="3 4">
    <name type="scientific">Flavobacterium flevense</name>
    <dbReference type="NCBI Taxonomy" id="983"/>
    <lineage>
        <taxon>Bacteria</taxon>
        <taxon>Pseudomonadati</taxon>
        <taxon>Bacteroidota</taxon>
        <taxon>Flavobacteriia</taxon>
        <taxon>Flavobacteriales</taxon>
        <taxon>Flavobacteriaceae</taxon>
        <taxon>Flavobacterium</taxon>
    </lineage>
</organism>
<comment type="similarity">
    <text evidence="1">Belongs to the TonB-dependent receptor family.</text>
</comment>
<sequence length="1068" mass="119383">MNILGRFLGDNNVSNLLYRVMLFIFLALSPNLWAVEKNETTVLAQDDIIIEGTVLDDMGLPLIGATVAQQGTSKATSTDFDGKFTLKVPLNSTIEISFIGFKTKVVAKVNKSMLPFKIKMETDSTGLNEVVVVGFAKQKKQTLVGAVTTIKGETLKQVGSVSTISEALQGAAPGLTAVNSNGKPGSDAAQLFLRGRSSWQGNGGPLTLVDGIERDLNNLDPNEIETISVLKDASATAVYGVRGANGVILITTKRGKIGKPKFNFTANLGFKESTANPKYSDYITAQKMYNEAATNDRNWGQLIPESTISAWEQNYDNRGPYNIYFPEVNWTDELMGTGIEQTYNLNVAGGSTLVKYFVSLGYRDDGDIFKTIPNEQYDPAFGLQRYNWRSNFDFDVTSTTKFSVSFSGNYRERFQPGYRIDGGGEDGFGQAQFFNLIFRAPRNLFPIRDEDGIYGESSTGDANIIMRLNEGGKRTYQYFQGFYDAELKQGLDFITKGLSAKASINYTSFSNYEKQILRGGVGGGDANFNIIRYFRQYDYANPIVGANGKISYPILTEIRYPSPQAQEGPVSSNTPSLYDYNRRLNYRFQMDYKRTFGDHQVSTNTIMWRQSDVGRSGYPNKREEWIGRLNYYYKERYLLEVNGSYSGSEKFAPGLRYGFFPSMGLGWVISEEPLIKKFAGKWLDLLKVNYSYGITGDDGGPRFQYFQSFGTATNINLGYDNLSPFGPTYTEGALANTNSTWEESRTHNLSFKAELFKGLSFNLDLYKSQRTGILMDIRLPSYIGVDQVATGNIGETKNHGYELELGWKDNITDILKYNINLSTAFTENRTVFRNDPRFLSEYLKQEGKPIGWASRMLAGGLYQSLDDIYNGPGTFVGSSQSALIPGDVQFVDYNGDGVVDSKDSVPMDQVQNFPLRTYTLNLGVDYKGFALSARFYGVTDVGYLIPDIYYFDFNNYIQANENVIGRWTPENALTAVKPALHLSNNHNKTPSTLTYVDGSYLRLKSLEFSYKFENGLIDKFGLNSLQLYVNGNNLFTWSKLDGQIDPETSGADTYPVVKRYSLGLRVTF</sequence>
<dbReference type="InterPro" id="IPR012910">
    <property type="entry name" value="Plug_dom"/>
</dbReference>
<evidence type="ECO:0000313" key="4">
    <source>
        <dbReference type="Proteomes" id="UP000316775"/>
    </source>
</evidence>
<dbReference type="Gene3D" id="2.170.130.10">
    <property type="entry name" value="TonB-dependent receptor, plug domain"/>
    <property type="match status" value="1"/>
</dbReference>
<keyword evidence="1" id="KW-0812">Transmembrane</keyword>
<dbReference type="RefSeq" id="WP_073247215.1">
    <property type="nucleotide sequence ID" value="NZ_BJNP01000025.1"/>
</dbReference>
<comment type="subcellular location">
    <subcellularLocation>
        <location evidence="1">Cell outer membrane</location>
        <topology evidence="1">Multi-pass membrane protein</topology>
    </subcellularLocation>
</comment>
<proteinExistence type="inferred from homology"/>
<dbReference type="Proteomes" id="UP000316775">
    <property type="component" value="Unassembled WGS sequence"/>
</dbReference>
<keyword evidence="1" id="KW-0472">Membrane</keyword>
<name>A0A4Y4AX37_9FLAO</name>